<evidence type="ECO:0000313" key="2">
    <source>
        <dbReference type="WBParaSite" id="RSKR_0000696000.1"/>
    </source>
</evidence>
<accession>A0AC35U2K5</accession>
<name>A0AC35U2K5_9BILA</name>
<sequence>MGSPLDPEFLTAARNERGYMIIYDGQLVKSGGELENKESFVNKVMNLLNVCHSEVFIDQKTSFETITVEFADFNYCIGTQAKHIYVLKRDK</sequence>
<dbReference type="WBParaSite" id="RSKR_0000696000.1">
    <property type="protein sequence ID" value="RSKR_0000696000.1"/>
    <property type="gene ID" value="RSKR_0000696000"/>
</dbReference>
<evidence type="ECO:0000313" key="1">
    <source>
        <dbReference type="Proteomes" id="UP000095286"/>
    </source>
</evidence>
<dbReference type="Proteomes" id="UP000095286">
    <property type="component" value="Unplaced"/>
</dbReference>
<protein>
    <submittedName>
        <fullName evidence="2">Late endosomal/lysosomal adaptor and MAPK and MTOR activator 4</fullName>
    </submittedName>
</protein>
<organism evidence="1 2">
    <name type="scientific">Rhabditophanes sp. KR3021</name>
    <dbReference type="NCBI Taxonomy" id="114890"/>
    <lineage>
        <taxon>Eukaryota</taxon>
        <taxon>Metazoa</taxon>
        <taxon>Ecdysozoa</taxon>
        <taxon>Nematoda</taxon>
        <taxon>Chromadorea</taxon>
        <taxon>Rhabditida</taxon>
        <taxon>Tylenchina</taxon>
        <taxon>Panagrolaimomorpha</taxon>
        <taxon>Strongyloidoidea</taxon>
        <taxon>Alloionematidae</taxon>
        <taxon>Rhabditophanes</taxon>
    </lineage>
</organism>
<proteinExistence type="predicted"/>
<reference evidence="2" key="1">
    <citation type="submission" date="2016-11" db="UniProtKB">
        <authorList>
            <consortium name="WormBaseParasite"/>
        </authorList>
    </citation>
    <scope>IDENTIFICATION</scope>
    <source>
        <strain evidence="2">KR3021</strain>
    </source>
</reference>